<proteinExistence type="predicted"/>
<name>A0ABQ3V6I5_9CHLR</name>
<evidence type="ECO:0000313" key="1">
    <source>
        <dbReference type="EMBL" id="GHO60839.1"/>
    </source>
</evidence>
<dbReference type="EMBL" id="BNJG01000006">
    <property type="protein sequence ID" value="GHO60839.1"/>
    <property type="molecule type" value="Genomic_DNA"/>
</dbReference>
<evidence type="ECO:0000313" key="2">
    <source>
        <dbReference type="Proteomes" id="UP000654345"/>
    </source>
</evidence>
<reference evidence="1 2" key="1">
    <citation type="journal article" date="2021" name="Int. J. Syst. Evol. Microbiol.">
        <title>Reticulibacter mediterranei gen. nov., sp. nov., within the new family Reticulibacteraceae fam. nov., and Ktedonospora formicarum gen. nov., sp. nov., Ktedonobacter robiniae sp. nov., Dictyobacter formicarum sp. nov. and Dictyobacter arantiisoli sp. nov., belonging to the class Ktedonobacteria.</title>
        <authorList>
            <person name="Yabe S."/>
            <person name="Zheng Y."/>
            <person name="Wang C.M."/>
            <person name="Sakai Y."/>
            <person name="Abe K."/>
            <person name="Yokota A."/>
            <person name="Donadio S."/>
            <person name="Cavaletti L."/>
            <person name="Monciardini P."/>
        </authorList>
    </citation>
    <scope>NUCLEOTIDE SEQUENCE [LARGE SCALE GENOMIC DNA]</scope>
    <source>
        <strain evidence="1 2">SOSP1-30</strain>
    </source>
</reference>
<gene>
    <name evidence="1" type="ORF">KSB_93140</name>
</gene>
<organism evidence="1 2">
    <name type="scientific">Ktedonobacter robiniae</name>
    <dbReference type="NCBI Taxonomy" id="2778365"/>
    <lineage>
        <taxon>Bacteria</taxon>
        <taxon>Bacillati</taxon>
        <taxon>Chloroflexota</taxon>
        <taxon>Ktedonobacteria</taxon>
        <taxon>Ktedonobacterales</taxon>
        <taxon>Ktedonobacteraceae</taxon>
        <taxon>Ktedonobacter</taxon>
    </lineage>
</organism>
<comment type="caution">
    <text evidence="1">The sequence shown here is derived from an EMBL/GenBank/DDBJ whole genome shotgun (WGS) entry which is preliminary data.</text>
</comment>
<keyword evidence="2" id="KW-1185">Reference proteome</keyword>
<accession>A0ABQ3V6I5</accession>
<protein>
    <submittedName>
        <fullName evidence="1">Uncharacterized protein</fullName>
    </submittedName>
</protein>
<dbReference type="Proteomes" id="UP000654345">
    <property type="component" value="Unassembled WGS sequence"/>
</dbReference>
<sequence>MTHLRLNDLIHAFVVHLFGGTGEEGMQVFPGLWRNAHWQWCDAVCVVVCM</sequence>